<dbReference type="Pfam" id="PF00571">
    <property type="entry name" value="CBS"/>
    <property type="match status" value="2"/>
</dbReference>
<dbReference type="SMART" id="SM00116">
    <property type="entry name" value="CBS"/>
    <property type="match status" value="2"/>
</dbReference>
<keyword evidence="1 2" id="KW-0129">CBS domain</keyword>
<dbReference type="InterPro" id="IPR000644">
    <property type="entry name" value="CBS_dom"/>
</dbReference>
<evidence type="ECO:0000313" key="5">
    <source>
        <dbReference type="EMBL" id="MTD59198.1"/>
    </source>
</evidence>
<dbReference type="SUPFAM" id="SSF54631">
    <property type="entry name" value="CBS-domain pair"/>
    <property type="match status" value="1"/>
</dbReference>
<dbReference type="AlphaFoldDB" id="A0A6N7ZBV4"/>
<accession>A0A6N7ZBV4</accession>
<comment type="caution">
    <text evidence="5">The sequence shown here is derived from an EMBL/GenBank/DDBJ whole genome shotgun (WGS) entry which is preliminary data.</text>
</comment>
<keyword evidence="6" id="KW-1185">Reference proteome</keyword>
<dbReference type="EMBL" id="WMBA01000092">
    <property type="protein sequence ID" value="MTD59198.1"/>
    <property type="molecule type" value="Genomic_DNA"/>
</dbReference>
<evidence type="ECO:0000259" key="3">
    <source>
        <dbReference type="PROSITE" id="PS50914"/>
    </source>
</evidence>
<name>A0A6N7ZBV4_9PSEU</name>
<dbReference type="RefSeq" id="WP_154761252.1">
    <property type="nucleotide sequence ID" value="NZ_WMBA01000092.1"/>
</dbReference>
<gene>
    <name evidence="5" type="ORF">GKO32_35215</name>
</gene>
<feature type="domain" description="CBS" evidence="4">
    <location>
        <begin position="68"/>
        <end position="123"/>
    </location>
</feature>
<dbReference type="InterPro" id="IPR051257">
    <property type="entry name" value="Diverse_CBS-Domain"/>
</dbReference>
<protein>
    <submittedName>
        <fullName evidence="5">CBS domain-containing protein</fullName>
    </submittedName>
</protein>
<dbReference type="InterPro" id="IPR007055">
    <property type="entry name" value="BON_dom"/>
</dbReference>
<evidence type="ECO:0000313" key="6">
    <source>
        <dbReference type="Proteomes" id="UP000440096"/>
    </source>
</evidence>
<evidence type="ECO:0000256" key="2">
    <source>
        <dbReference type="PROSITE-ProRule" id="PRU00703"/>
    </source>
</evidence>
<feature type="domain" description="BON" evidence="3">
    <location>
        <begin position="120"/>
        <end position="187"/>
    </location>
</feature>
<dbReference type="InterPro" id="IPR046342">
    <property type="entry name" value="CBS_dom_sf"/>
</dbReference>
<evidence type="ECO:0000259" key="4">
    <source>
        <dbReference type="PROSITE" id="PS51371"/>
    </source>
</evidence>
<dbReference type="PANTHER" id="PTHR43080:SF2">
    <property type="entry name" value="CBS DOMAIN-CONTAINING PROTEIN"/>
    <property type="match status" value="1"/>
</dbReference>
<dbReference type="PROSITE" id="PS50914">
    <property type="entry name" value="BON"/>
    <property type="match status" value="1"/>
</dbReference>
<sequence length="187" mass="20314">MHAWEIMSKPVVHVTMSTPVREATAALVDHGFAAMPVVNRENRVVGIFTEADALRCGSGFNGVVADFMTSPVEVVYMDADVDHVARQMLGDRLRCVPVVEDGVLVGVVSRRDLLRRLISSDDSIAGRLRSVLTDYSGSGERWNVRVADGVALISGQFEDEAERRVIALLARTVAGVERAELLNQAPA</sequence>
<dbReference type="Pfam" id="PF04972">
    <property type="entry name" value="BON"/>
    <property type="match status" value="1"/>
</dbReference>
<evidence type="ECO:0000256" key="1">
    <source>
        <dbReference type="ARBA" id="ARBA00023122"/>
    </source>
</evidence>
<dbReference type="Gene3D" id="3.10.580.10">
    <property type="entry name" value="CBS-domain"/>
    <property type="match status" value="2"/>
</dbReference>
<dbReference type="Proteomes" id="UP000440096">
    <property type="component" value="Unassembled WGS sequence"/>
</dbReference>
<dbReference type="PANTHER" id="PTHR43080">
    <property type="entry name" value="CBS DOMAIN-CONTAINING PROTEIN CBSX3, MITOCHONDRIAL"/>
    <property type="match status" value="1"/>
</dbReference>
<dbReference type="PROSITE" id="PS51371">
    <property type="entry name" value="CBS"/>
    <property type="match status" value="2"/>
</dbReference>
<dbReference type="OrthoDB" id="9799454at2"/>
<proteinExistence type="predicted"/>
<reference evidence="5 6" key="1">
    <citation type="submission" date="2019-11" db="EMBL/GenBank/DDBJ databases">
        <title>Draft genome of Amycolatopsis RM579.</title>
        <authorList>
            <person name="Duangmal K."/>
            <person name="Mingma R."/>
        </authorList>
    </citation>
    <scope>NUCLEOTIDE SEQUENCE [LARGE SCALE GENOMIC DNA]</scope>
    <source>
        <strain evidence="5 6">RM579</strain>
    </source>
</reference>
<feature type="domain" description="CBS" evidence="4">
    <location>
        <begin position="7"/>
        <end position="67"/>
    </location>
</feature>
<organism evidence="5 6">
    <name type="scientific">Amycolatopsis pithecellobii</name>
    <dbReference type="NCBI Taxonomy" id="664692"/>
    <lineage>
        <taxon>Bacteria</taxon>
        <taxon>Bacillati</taxon>
        <taxon>Actinomycetota</taxon>
        <taxon>Actinomycetes</taxon>
        <taxon>Pseudonocardiales</taxon>
        <taxon>Pseudonocardiaceae</taxon>
        <taxon>Amycolatopsis</taxon>
    </lineage>
</organism>